<keyword evidence="1" id="KW-0472">Membrane</keyword>
<dbReference type="EMBL" id="NSKE01000011">
    <property type="protein sequence ID" value="PAU93060.1"/>
    <property type="molecule type" value="Genomic_DNA"/>
</dbReference>
<dbReference type="Pfam" id="PF13430">
    <property type="entry name" value="DUF4112"/>
    <property type="match status" value="1"/>
</dbReference>
<dbReference type="Proteomes" id="UP000218831">
    <property type="component" value="Unassembled WGS sequence"/>
</dbReference>
<dbReference type="AlphaFoldDB" id="A0A2A2G7E2"/>
<evidence type="ECO:0000313" key="2">
    <source>
        <dbReference type="EMBL" id="PAU93060.1"/>
    </source>
</evidence>
<organism evidence="2 3">
    <name type="scientific">Fodinibius salipaludis</name>
    <dbReference type="NCBI Taxonomy" id="2032627"/>
    <lineage>
        <taxon>Bacteria</taxon>
        <taxon>Pseudomonadati</taxon>
        <taxon>Balneolota</taxon>
        <taxon>Balneolia</taxon>
        <taxon>Balneolales</taxon>
        <taxon>Balneolaceae</taxon>
        <taxon>Fodinibius</taxon>
    </lineage>
</organism>
<feature type="transmembrane region" description="Helical" evidence="1">
    <location>
        <begin position="30"/>
        <end position="50"/>
    </location>
</feature>
<dbReference type="RefSeq" id="WP_095607480.1">
    <property type="nucleotide sequence ID" value="NZ_NSKE01000011.1"/>
</dbReference>
<evidence type="ECO:0000256" key="1">
    <source>
        <dbReference type="SAM" id="Phobius"/>
    </source>
</evidence>
<accession>A0A2A2G7E2</accession>
<proteinExistence type="predicted"/>
<keyword evidence="3" id="KW-1185">Reference proteome</keyword>
<keyword evidence="1" id="KW-1133">Transmembrane helix</keyword>
<protein>
    <recommendedName>
        <fullName evidence="4">DUF4112 domain-containing protein</fullName>
    </recommendedName>
</protein>
<dbReference type="PANTHER" id="PTHR35519">
    <property type="entry name" value="MEMBRANE PROTEINS"/>
    <property type="match status" value="1"/>
</dbReference>
<sequence>MPKNPTEFAKLLDSKFTIPGTNIRFGIDPIIGLIPGAGDVFAGVISLYFLIQAAMLGGKASVLGRMFLNILMDVLIGSIPVLGDFFDIYWKANLRNARILDELQEHPEQTTSESRLWIWFVVIQFVVILLGIILFFGWVVAELVGLLF</sequence>
<evidence type="ECO:0000313" key="3">
    <source>
        <dbReference type="Proteomes" id="UP000218831"/>
    </source>
</evidence>
<keyword evidence="1" id="KW-0812">Transmembrane</keyword>
<feature type="transmembrane region" description="Helical" evidence="1">
    <location>
        <begin position="116"/>
        <end position="141"/>
    </location>
</feature>
<gene>
    <name evidence="2" type="ORF">CK503_14165</name>
</gene>
<dbReference type="OrthoDB" id="513552at2"/>
<dbReference type="PANTHER" id="PTHR35519:SF2">
    <property type="entry name" value="PH DOMAIN PROTEIN"/>
    <property type="match status" value="1"/>
</dbReference>
<feature type="transmembrane region" description="Helical" evidence="1">
    <location>
        <begin position="62"/>
        <end position="83"/>
    </location>
</feature>
<name>A0A2A2G7E2_9BACT</name>
<comment type="caution">
    <text evidence="2">The sequence shown here is derived from an EMBL/GenBank/DDBJ whole genome shotgun (WGS) entry which is preliminary data.</text>
</comment>
<evidence type="ECO:0008006" key="4">
    <source>
        <dbReference type="Google" id="ProtNLM"/>
    </source>
</evidence>
<reference evidence="2 3" key="1">
    <citation type="submission" date="2017-08" db="EMBL/GenBank/DDBJ databases">
        <title>Aliifodinibius alkalisoli sp. nov., isolated from saline alkaline soil.</title>
        <authorList>
            <person name="Liu D."/>
            <person name="Zhang G."/>
        </authorList>
    </citation>
    <scope>NUCLEOTIDE SEQUENCE [LARGE SCALE GENOMIC DNA]</scope>
    <source>
        <strain evidence="2 3">WN023</strain>
    </source>
</reference>
<dbReference type="InterPro" id="IPR025187">
    <property type="entry name" value="DUF4112"/>
</dbReference>